<feature type="compositionally biased region" description="Basic and acidic residues" evidence="1">
    <location>
        <begin position="413"/>
        <end position="437"/>
    </location>
</feature>
<dbReference type="EMBL" id="JAVRRL010000116">
    <property type="protein sequence ID" value="KAK5107546.1"/>
    <property type="molecule type" value="Genomic_DNA"/>
</dbReference>
<proteinExistence type="predicted"/>
<feature type="compositionally biased region" description="Basic and acidic residues" evidence="1">
    <location>
        <begin position="338"/>
        <end position="348"/>
    </location>
</feature>
<feature type="compositionally biased region" description="Polar residues" evidence="1">
    <location>
        <begin position="381"/>
        <end position="393"/>
    </location>
</feature>
<evidence type="ECO:0000313" key="3">
    <source>
        <dbReference type="Proteomes" id="UP001310890"/>
    </source>
</evidence>
<feature type="compositionally biased region" description="Low complexity" evidence="1">
    <location>
        <begin position="143"/>
        <end position="153"/>
    </location>
</feature>
<accession>A0AAN7TGS4</accession>
<feature type="region of interest" description="Disordered" evidence="1">
    <location>
        <begin position="318"/>
        <end position="357"/>
    </location>
</feature>
<name>A0AAN7TGS4_9PEZI</name>
<protein>
    <submittedName>
        <fullName evidence="2">Uncharacterized protein</fullName>
    </submittedName>
</protein>
<evidence type="ECO:0000313" key="2">
    <source>
        <dbReference type="EMBL" id="KAK5107546.1"/>
    </source>
</evidence>
<reference evidence="2" key="1">
    <citation type="submission" date="2023-08" db="EMBL/GenBank/DDBJ databases">
        <title>Black Yeasts Isolated from many extreme environments.</title>
        <authorList>
            <person name="Coleine C."/>
            <person name="Stajich J.E."/>
            <person name="Selbmann L."/>
        </authorList>
    </citation>
    <scope>NUCLEOTIDE SEQUENCE</scope>
    <source>
        <strain evidence="2">CCFEE 5401</strain>
    </source>
</reference>
<gene>
    <name evidence="2" type="ORF">LTR62_001034</name>
</gene>
<feature type="region of interest" description="Disordered" evidence="1">
    <location>
        <begin position="103"/>
        <end position="184"/>
    </location>
</feature>
<organism evidence="2 3">
    <name type="scientific">Meristemomyces frigidus</name>
    <dbReference type="NCBI Taxonomy" id="1508187"/>
    <lineage>
        <taxon>Eukaryota</taxon>
        <taxon>Fungi</taxon>
        <taxon>Dikarya</taxon>
        <taxon>Ascomycota</taxon>
        <taxon>Pezizomycotina</taxon>
        <taxon>Dothideomycetes</taxon>
        <taxon>Dothideomycetidae</taxon>
        <taxon>Mycosphaerellales</taxon>
        <taxon>Teratosphaeriaceae</taxon>
        <taxon>Meristemomyces</taxon>
    </lineage>
</organism>
<feature type="compositionally biased region" description="Polar residues" evidence="1">
    <location>
        <begin position="401"/>
        <end position="411"/>
    </location>
</feature>
<sequence length="497" mass="55731">MSTTDSSSISVTPRYPLELHYIKSLFLHERYRQCIQACRGVLKTGGNTALQQPLQQTFISFYLGLSHEELARSMHHSSQAKLPAFVQAETCYRDALQSLPTRAETLSEHELVAQSPPRTPPMPQSVDDRSGTDSYSSPSFAQLSPPSLSISPPNFSRIRSPTTRSVQNASRESTSSDLNSDTSFDQIMTPNKVLQREISHMSLLDSALQQPILERDMSRMSLLEHPSNRPPLPTTMSEGLMRPIRPGEPPRAFHVLPRLPYVGSAASTSRLPKLMTYNTWTSPIRHVPKTVREERYSPQLVSPVSSIHWDEVNSTVSAVSPVSPQTPAHYLDSPPSKPVEDTPERSQLSDESPDPYHGMRIQLKTHLRLLDRARTHAIETQATRRALSTNAAPITNPPFQPSRSSLESGFQHSRPESVSSKHDSVVSEPKRPSELERSSQLQRKNFYYAFTPQNVEVGQSTFGFQKRIELGRERGWVRSRFDGRGYAVLAEMAVAEL</sequence>
<comment type="caution">
    <text evidence="2">The sequence shown here is derived from an EMBL/GenBank/DDBJ whole genome shotgun (WGS) entry which is preliminary data.</text>
</comment>
<feature type="region of interest" description="Disordered" evidence="1">
    <location>
        <begin position="381"/>
        <end position="438"/>
    </location>
</feature>
<dbReference type="AlphaFoldDB" id="A0AAN7TGS4"/>
<dbReference type="Proteomes" id="UP001310890">
    <property type="component" value="Unassembled WGS sequence"/>
</dbReference>
<evidence type="ECO:0000256" key="1">
    <source>
        <dbReference type="SAM" id="MobiDB-lite"/>
    </source>
</evidence>
<feature type="compositionally biased region" description="Polar residues" evidence="1">
    <location>
        <begin position="132"/>
        <end position="142"/>
    </location>
</feature>
<feature type="compositionally biased region" description="Polar residues" evidence="1">
    <location>
        <begin position="157"/>
        <end position="184"/>
    </location>
</feature>